<dbReference type="EMBL" id="PQXO01000743">
    <property type="protein sequence ID" value="TGO82852.1"/>
    <property type="molecule type" value="Genomic_DNA"/>
</dbReference>
<organism evidence="1 2">
    <name type="scientific">Botrytis porri</name>
    <dbReference type="NCBI Taxonomy" id="87229"/>
    <lineage>
        <taxon>Eukaryota</taxon>
        <taxon>Fungi</taxon>
        <taxon>Dikarya</taxon>
        <taxon>Ascomycota</taxon>
        <taxon>Pezizomycotina</taxon>
        <taxon>Leotiomycetes</taxon>
        <taxon>Helotiales</taxon>
        <taxon>Sclerotiniaceae</taxon>
        <taxon>Botrytis</taxon>
    </lineage>
</organism>
<protein>
    <submittedName>
        <fullName evidence="1">Uncharacterized protein</fullName>
    </submittedName>
</protein>
<evidence type="ECO:0000313" key="1">
    <source>
        <dbReference type="EMBL" id="TGO82852.1"/>
    </source>
</evidence>
<accession>A0A4Z1KF91</accession>
<name>A0A4Z1KF91_9HELO</name>
<proteinExistence type="predicted"/>
<dbReference type="STRING" id="87229.A0A4Z1KF91"/>
<dbReference type="InterPro" id="IPR036770">
    <property type="entry name" value="Ankyrin_rpt-contain_sf"/>
</dbReference>
<evidence type="ECO:0000313" key="2">
    <source>
        <dbReference type="Proteomes" id="UP000297280"/>
    </source>
</evidence>
<sequence>MDAIGFAVTKGHENVVHILLNHGVSLARDRGYNAALIEIASFWSQHSIMSLLLRDTADSDTHINRTAELYAIENGDLLTLRLLVEAGYPVETFKDLKPINYSSSPVLLVMKCGWPHNLESFFSVSNGKIGPLDEEQFPLGSTVRNDFASGQYPRRHAKEPYQLWYAQGRQ</sequence>
<reference evidence="1 2" key="1">
    <citation type="submission" date="2017-12" db="EMBL/GenBank/DDBJ databases">
        <title>Comparative genomics of Botrytis spp.</title>
        <authorList>
            <person name="Valero-Jimenez C.A."/>
            <person name="Tapia P."/>
            <person name="Veloso J."/>
            <person name="Silva-Moreno E."/>
            <person name="Staats M."/>
            <person name="Valdes J.H."/>
            <person name="Van Kan J.A.L."/>
        </authorList>
    </citation>
    <scope>NUCLEOTIDE SEQUENCE [LARGE SCALE GENOMIC DNA]</scope>
    <source>
        <strain evidence="1 2">MUCL3349</strain>
    </source>
</reference>
<dbReference type="OrthoDB" id="4772757at2759"/>
<comment type="caution">
    <text evidence="1">The sequence shown here is derived from an EMBL/GenBank/DDBJ whole genome shotgun (WGS) entry which is preliminary data.</text>
</comment>
<dbReference type="Gene3D" id="1.25.40.20">
    <property type="entry name" value="Ankyrin repeat-containing domain"/>
    <property type="match status" value="1"/>
</dbReference>
<dbReference type="AlphaFoldDB" id="A0A4Z1KF91"/>
<dbReference type="Proteomes" id="UP000297280">
    <property type="component" value="Unassembled WGS sequence"/>
</dbReference>
<gene>
    <name evidence="1" type="ORF">BPOR_0745g00050</name>
</gene>
<dbReference type="SUPFAM" id="SSF48403">
    <property type="entry name" value="Ankyrin repeat"/>
    <property type="match status" value="1"/>
</dbReference>
<keyword evidence="2" id="KW-1185">Reference proteome</keyword>